<dbReference type="Pfam" id="PF13492">
    <property type="entry name" value="GAF_3"/>
    <property type="match status" value="1"/>
</dbReference>
<organism evidence="15 16">
    <name type="scientific">Legionella cardiaca</name>
    <dbReference type="NCBI Taxonomy" id="1071983"/>
    <lineage>
        <taxon>Bacteria</taxon>
        <taxon>Pseudomonadati</taxon>
        <taxon>Pseudomonadota</taxon>
        <taxon>Gammaproteobacteria</taxon>
        <taxon>Legionellales</taxon>
        <taxon>Legionellaceae</taxon>
        <taxon>Legionella</taxon>
    </lineage>
</organism>
<evidence type="ECO:0000256" key="7">
    <source>
        <dbReference type="ARBA" id="ARBA00022741"/>
    </source>
</evidence>
<dbReference type="Gene3D" id="1.20.120.620">
    <property type="entry name" value="Backbone structure of the membrane domain of e. Coli histidine kinase receptor kdpd"/>
    <property type="match status" value="1"/>
</dbReference>
<evidence type="ECO:0000259" key="14">
    <source>
        <dbReference type="PROSITE" id="PS50109"/>
    </source>
</evidence>
<gene>
    <name evidence="15" type="ORF">PXX05_02325</name>
</gene>
<dbReference type="InterPro" id="IPR036890">
    <property type="entry name" value="HATPase_C_sf"/>
</dbReference>
<dbReference type="Pfam" id="PF00512">
    <property type="entry name" value="HisKA"/>
    <property type="match status" value="1"/>
</dbReference>
<dbReference type="PROSITE" id="PS50109">
    <property type="entry name" value="HIS_KIN"/>
    <property type="match status" value="1"/>
</dbReference>
<evidence type="ECO:0000256" key="5">
    <source>
        <dbReference type="ARBA" id="ARBA00022679"/>
    </source>
</evidence>
<dbReference type="InterPro" id="IPR003661">
    <property type="entry name" value="HisK_dim/P_dom"/>
</dbReference>
<keyword evidence="5" id="KW-0808">Transferase</keyword>
<dbReference type="Pfam" id="PF02518">
    <property type="entry name" value="HATPase_c"/>
    <property type="match status" value="1"/>
</dbReference>
<keyword evidence="8" id="KW-0418">Kinase</keyword>
<dbReference type="InterPro" id="IPR038318">
    <property type="entry name" value="KdpD_sf"/>
</dbReference>
<keyword evidence="7" id="KW-0547">Nucleotide-binding</keyword>
<dbReference type="InterPro" id="IPR003018">
    <property type="entry name" value="GAF"/>
</dbReference>
<evidence type="ECO:0000256" key="12">
    <source>
        <dbReference type="ARBA" id="ARBA00023136"/>
    </source>
</evidence>
<keyword evidence="4" id="KW-0597">Phosphoprotein</keyword>
<keyword evidence="9" id="KW-0067">ATP-binding</keyword>
<feature type="transmembrane region" description="Helical" evidence="13">
    <location>
        <begin position="427"/>
        <end position="443"/>
    </location>
</feature>
<dbReference type="Gene3D" id="3.30.450.40">
    <property type="match status" value="1"/>
</dbReference>
<evidence type="ECO:0000256" key="10">
    <source>
        <dbReference type="ARBA" id="ARBA00022989"/>
    </source>
</evidence>
<dbReference type="InterPro" id="IPR003852">
    <property type="entry name" value="Sig_transdc_His_kinase_KdpD_N"/>
</dbReference>
<dbReference type="PANTHER" id="PTHR45569:SF1">
    <property type="entry name" value="SENSOR PROTEIN KDPD"/>
    <property type="match status" value="1"/>
</dbReference>
<reference evidence="15 16" key="1">
    <citation type="submission" date="2023-02" db="EMBL/GenBank/DDBJ databases">
        <title>Genome Sequence of L. cardiaca H63T.</title>
        <authorList>
            <person name="Lopez A.E."/>
            <person name="Cianciotto N.P."/>
        </authorList>
    </citation>
    <scope>NUCLEOTIDE SEQUENCE [LARGE SCALE GENOMIC DNA]</scope>
    <source>
        <strain evidence="15 16">H63</strain>
    </source>
</reference>
<dbReference type="EC" id="2.7.13.3" evidence="3"/>
<dbReference type="Pfam" id="PF02702">
    <property type="entry name" value="KdpD"/>
    <property type="match status" value="1"/>
</dbReference>
<evidence type="ECO:0000256" key="13">
    <source>
        <dbReference type="SAM" id="Phobius"/>
    </source>
</evidence>
<evidence type="ECO:0000256" key="2">
    <source>
        <dbReference type="ARBA" id="ARBA00004141"/>
    </source>
</evidence>
<name>A0ABY8AWU7_9GAMM</name>
<evidence type="ECO:0000256" key="3">
    <source>
        <dbReference type="ARBA" id="ARBA00012438"/>
    </source>
</evidence>
<dbReference type="Gene3D" id="3.30.565.10">
    <property type="entry name" value="Histidine kinase-like ATPase, C-terminal domain"/>
    <property type="match status" value="1"/>
</dbReference>
<comment type="subcellular location">
    <subcellularLocation>
        <location evidence="2">Membrane</location>
        <topology evidence="2">Multi-pass membrane protein</topology>
    </subcellularLocation>
</comment>
<dbReference type="InterPro" id="IPR005467">
    <property type="entry name" value="His_kinase_dom"/>
</dbReference>
<comment type="catalytic activity">
    <reaction evidence="1">
        <text>ATP + protein L-histidine = ADP + protein N-phospho-L-histidine.</text>
        <dbReference type="EC" id="2.7.13.3"/>
    </reaction>
</comment>
<feature type="transmembrane region" description="Helical" evidence="13">
    <location>
        <begin position="477"/>
        <end position="497"/>
    </location>
</feature>
<evidence type="ECO:0000256" key="6">
    <source>
        <dbReference type="ARBA" id="ARBA00022692"/>
    </source>
</evidence>
<feature type="transmembrane region" description="Helical" evidence="13">
    <location>
        <begin position="401"/>
        <end position="421"/>
    </location>
</feature>
<feature type="domain" description="Histidine kinase" evidence="14">
    <location>
        <begin position="677"/>
        <end position="883"/>
    </location>
</feature>
<evidence type="ECO:0000256" key="4">
    <source>
        <dbReference type="ARBA" id="ARBA00022553"/>
    </source>
</evidence>
<dbReference type="InterPro" id="IPR003594">
    <property type="entry name" value="HATPase_dom"/>
</dbReference>
<dbReference type="InterPro" id="IPR025201">
    <property type="entry name" value="KdpD_TM"/>
</dbReference>
<dbReference type="Gene3D" id="1.10.287.130">
    <property type="match status" value="1"/>
</dbReference>
<dbReference type="SUPFAM" id="SSF47384">
    <property type="entry name" value="Homodimeric domain of signal transducing histidine kinase"/>
    <property type="match status" value="1"/>
</dbReference>
<dbReference type="RefSeq" id="WP_275089443.1">
    <property type="nucleotide sequence ID" value="NZ_CP119078.1"/>
</dbReference>
<evidence type="ECO:0000256" key="9">
    <source>
        <dbReference type="ARBA" id="ARBA00022840"/>
    </source>
</evidence>
<dbReference type="Gene3D" id="3.40.50.300">
    <property type="entry name" value="P-loop containing nucleotide triphosphate hydrolases"/>
    <property type="match status" value="1"/>
</dbReference>
<dbReference type="SUPFAM" id="SSF55874">
    <property type="entry name" value="ATPase domain of HSP90 chaperone/DNA topoisomerase II/histidine kinase"/>
    <property type="match status" value="1"/>
</dbReference>
<keyword evidence="16" id="KW-1185">Reference proteome</keyword>
<dbReference type="Proteomes" id="UP001222087">
    <property type="component" value="Chromosome"/>
</dbReference>
<feature type="transmembrane region" description="Helical" evidence="13">
    <location>
        <begin position="450"/>
        <end position="471"/>
    </location>
</feature>
<dbReference type="SUPFAM" id="SSF52402">
    <property type="entry name" value="Adenine nucleotide alpha hydrolases-like"/>
    <property type="match status" value="1"/>
</dbReference>
<dbReference type="CDD" id="cd00082">
    <property type="entry name" value="HisKA"/>
    <property type="match status" value="1"/>
</dbReference>
<protein>
    <recommendedName>
        <fullName evidence="3">histidine kinase</fullName>
        <ecNumber evidence="3">2.7.13.3</ecNumber>
    </recommendedName>
</protein>
<dbReference type="InterPro" id="IPR014729">
    <property type="entry name" value="Rossmann-like_a/b/a_fold"/>
</dbReference>
<dbReference type="SMART" id="SM00388">
    <property type="entry name" value="HisKA"/>
    <property type="match status" value="1"/>
</dbReference>
<dbReference type="SUPFAM" id="SSF55781">
    <property type="entry name" value="GAF domain-like"/>
    <property type="match status" value="1"/>
</dbReference>
<dbReference type="PANTHER" id="PTHR45569">
    <property type="entry name" value="SENSOR PROTEIN KDPD"/>
    <property type="match status" value="1"/>
</dbReference>
<keyword evidence="10 13" id="KW-1133">Transmembrane helix</keyword>
<dbReference type="InterPro" id="IPR036097">
    <property type="entry name" value="HisK_dim/P_sf"/>
</dbReference>
<dbReference type="InterPro" id="IPR029016">
    <property type="entry name" value="GAF-like_dom_sf"/>
</dbReference>
<evidence type="ECO:0000313" key="16">
    <source>
        <dbReference type="Proteomes" id="UP001222087"/>
    </source>
</evidence>
<evidence type="ECO:0000313" key="15">
    <source>
        <dbReference type="EMBL" id="WED43632.1"/>
    </source>
</evidence>
<keyword evidence="6 13" id="KW-0812">Transmembrane</keyword>
<evidence type="ECO:0000256" key="8">
    <source>
        <dbReference type="ARBA" id="ARBA00022777"/>
    </source>
</evidence>
<sequence length="894" mass="100069">MVGMDDQRPDPDVLLAKVQSQEKEASQGKLRIYFGASAGVGKTYAMLTEAKKLKLEGCDVVVGLVETHGRKETESLLLGLPVLPRQKIHYRGKNLLEFDIDAALKRKPQLILVDELAHSNISGTRHPKRWQDIEELLNAGIDVFTTLNVQHLESLNDVVGGITNIHISETVPDTIFDKADEVVMVDITAEDLLLRLKAGKVYQGSQGELAQKNFFRKGNLIALRELALRRTAERLEEDVQAYRIEQSIDNIWKTDTDLLVCIGERPGAEYIIRSTARLASQLNASWHVIYVETPELMRLSESKRQYALKALELAEELGATTSILTGDDIALAIIDYARSQNFSKIVLGRRSRFAWPWHRSLISRLATHAPDLDLLILSNQSRKGSGNVKVKEFKKRQKRGYLRYLIAILASFFTIIATILLDPFFNTANLGLLCLLTILLVAIRFGRGPAFVSSLITLSALDFLFVTPRYSFYVANLQYVIMLIMMLLIALITGYLTSNLRYQIFIKGQRESRTHVLYNFARELSSALQIEPILETTRVYIQHAFNARALLLLPDNTGHLQLPANAKLFFGSSLKDLDIGIAQWAFDHKESAGYGTDTLPGNSFFYLPLVAPMRTRGLLVIKSKNIYWIKRPEERQQLDTFAALAAIALERVHFIQVAQEALVHIESERMRNSLLAALSFDLQTPLASMHHLSDSLLQAPSTPLQQELTQALKQEVLRMEEVIKNLLEMARIKSGDLKLNLQWCHFEEIILKVIHSINTKITTHPIDTLLEENLPLVYLDDTLIERVLATLLVNTCKYLPVGTNVVLAVTINQDRLTISVYDRGPVLSIGQAKIILENFKNGLRVDLEVAICGAIIEAHGGAIHLGNSPMGGNAIVCTIPLRPAPELVVGSKLA</sequence>
<dbReference type="CDD" id="cd01987">
    <property type="entry name" value="USP_KdpD-like"/>
    <property type="match status" value="1"/>
</dbReference>
<dbReference type="InterPro" id="IPR027417">
    <property type="entry name" value="P-loop_NTPase"/>
</dbReference>
<accession>A0ABY8AWU7</accession>
<keyword evidence="11" id="KW-0902">Two-component regulatory system</keyword>
<dbReference type="InterPro" id="IPR052023">
    <property type="entry name" value="Histidine_kinase_KdpD"/>
</dbReference>
<evidence type="ECO:0000256" key="1">
    <source>
        <dbReference type="ARBA" id="ARBA00000085"/>
    </source>
</evidence>
<dbReference type="EMBL" id="CP119078">
    <property type="protein sequence ID" value="WED43632.1"/>
    <property type="molecule type" value="Genomic_DNA"/>
</dbReference>
<dbReference type="Pfam" id="PF13493">
    <property type="entry name" value="DUF4118"/>
    <property type="match status" value="1"/>
</dbReference>
<proteinExistence type="predicted"/>
<keyword evidence="12 13" id="KW-0472">Membrane</keyword>
<dbReference type="Gene3D" id="3.40.50.620">
    <property type="entry name" value="HUPs"/>
    <property type="match status" value="1"/>
</dbReference>
<evidence type="ECO:0000256" key="11">
    <source>
        <dbReference type="ARBA" id="ARBA00023012"/>
    </source>
</evidence>